<keyword evidence="3" id="KW-1185">Reference proteome</keyword>
<gene>
    <name evidence="2" type="ORF">I9W95_03630</name>
</gene>
<feature type="transmembrane region" description="Helical" evidence="1">
    <location>
        <begin position="114"/>
        <end position="135"/>
    </location>
</feature>
<feature type="transmembrane region" description="Helical" evidence="1">
    <location>
        <begin position="81"/>
        <end position="102"/>
    </location>
</feature>
<keyword evidence="1" id="KW-1133">Transmembrane helix</keyword>
<dbReference type="Proteomes" id="UP000714380">
    <property type="component" value="Unassembled WGS sequence"/>
</dbReference>
<proteinExistence type="predicted"/>
<comment type="caution">
    <text evidence="2">The sequence shown here is derived from an EMBL/GenBank/DDBJ whole genome shotgun (WGS) entry which is preliminary data.</text>
</comment>
<keyword evidence="1" id="KW-0812">Transmembrane</keyword>
<sequence length="150" mass="15733">MKNSPALLISDWIGLGLGTLCGLIQGILFFHSELSHSAAMQSPWPGVAFGLIAPAMLALLSRGVTMPMQSIHLALGKYVNTLFFAIAALISAGISALAYYFIVGVTHGGLDAPAFFIAAGIGFIFAYLINPALAFGTKRTAMLERATSTL</sequence>
<evidence type="ECO:0000313" key="3">
    <source>
        <dbReference type="Proteomes" id="UP000714380"/>
    </source>
</evidence>
<name>A0ABS7ZLY1_9GAMM</name>
<protein>
    <submittedName>
        <fullName evidence="2">Uncharacterized protein</fullName>
    </submittedName>
</protein>
<accession>A0ABS7ZLY1</accession>
<reference evidence="2 3" key="1">
    <citation type="submission" date="2020-12" db="EMBL/GenBank/DDBJ databases">
        <title>Novel Thalassolituus-related marine hydrocarbonoclastic bacteria mediated algae-derived hydrocarbons mineralization in twilight zone of the northern South China Sea.</title>
        <authorList>
            <person name="Dong C."/>
        </authorList>
    </citation>
    <scope>NUCLEOTIDE SEQUENCE [LARGE SCALE GENOMIC DNA]</scope>
    <source>
        <strain evidence="2 3">IMCC1826</strain>
    </source>
</reference>
<evidence type="ECO:0000313" key="2">
    <source>
        <dbReference type="EMBL" id="MCA6062692.1"/>
    </source>
</evidence>
<dbReference type="RefSeq" id="WP_225671943.1">
    <property type="nucleotide sequence ID" value="NZ_JAEDAH010000016.1"/>
</dbReference>
<feature type="transmembrane region" description="Helical" evidence="1">
    <location>
        <begin position="42"/>
        <end position="60"/>
    </location>
</feature>
<evidence type="ECO:0000256" key="1">
    <source>
        <dbReference type="SAM" id="Phobius"/>
    </source>
</evidence>
<organism evidence="2 3">
    <name type="scientific">Thalassolituus marinus</name>
    <dbReference type="NCBI Taxonomy" id="671053"/>
    <lineage>
        <taxon>Bacteria</taxon>
        <taxon>Pseudomonadati</taxon>
        <taxon>Pseudomonadota</taxon>
        <taxon>Gammaproteobacteria</taxon>
        <taxon>Oceanospirillales</taxon>
        <taxon>Oceanospirillaceae</taxon>
        <taxon>Thalassolituus</taxon>
    </lineage>
</organism>
<keyword evidence="1" id="KW-0472">Membrane</keyword>
<dbReference type="EMBL" id="JAEDAH010000016">
    <property type="protein sequence ID" value="MCA6062692.1"/>
    <property type="molecule type" value="Genomic_DNA"/>
</dbReference>
<feature type="transmembrane region" description="Helical" evidence="1">
    <location>
        <begin position="12"/>
        <end position="30"/>
    </location>
</feature>